<dbReference type="GO" id="GO:0005886">
    <property type="term" value="C:plasma membrane"/>
    <property type="evidence" value="ECO:0007669"/>
    <property type="project" value="UniProtKB-SubCell"/>
</dbReference>
<keyword evidence="6 9" id="KW-1133">Transmembrane helix</keyword>
<protein>
    <submittedName>
        <fullName evidence="10">Putative siderophore transport system permease protein YfiZ</fullName>
    </submittedName>
</protein>
<comment type="subcellular location">
    <subcellularLocation>
        <location evidence="1">Cell membrane</location>
        <topology evidence="1">Multi-pass membrane protein</topology>
    </subcellularLocation>
</comment>
<keyword evidence="4" id="KW-1003">Cell membrane</keyword>
<dbReference type="InterPro" id="IPR037294">
    <property type="entry name" value="ABC_BtuC-like"/>
</dbReference>
<feature type="transmembrane region" description="Helical" evidence="9">
    <location>
        <begin position="117"/>
        <end position="138"/>
    </location>
</feature>
<feature type="transmembrane region" description="Helical" evidence="9">
    <location>
        <begin position="263"/>
        <end position="285"/>
    </location>
</feature>
<evidence type="ECO:0000256" key="3">
    <source>
        <dbReference type="ARBA" id="ARBA00022448"/>
    </source>
</evidence>
<dbReference type="AlphaFoldDB" id="A0A344URM4"/>
<evidence type="ECO:0000313" key="10">
    <source>
        <dbReference type="EMBL" id="AXE37922.1"/>
    </source>
</evidence>
<keyword evidence="11" id="KW-1185">Reference proteome</keyword>
<dbReference type="PANTHER" id="PTHR30472:SF1">
    <property type="entry name" value="FE(3+) DICITRATE TRANSPORT SYSTEM PERMEASE PROTEIN FECC-RELATED"/>
    <property type="match status" value="1"/>
</dbReference>
<evidence type="ECO:0000256" key="1">
    <source>
        <dbReference type="ARBA" id="ARBA00004651"/>
    </source>
</evidence>
<keyword evidence="7 9" id="KW-0472">Membrane</keyword>
<evidence type="ECO:0000256" key="2">
    <source>
        <dbReference type="ARBA" id="ARBA00007935"/>
    </source>
</evidence>
<dbReference type="FunFam" id="1.10.3470.10:FF:000001">
    <property type="entry name" value="Vitamin B12 ABC transporter permease BtuC"/>
    <property type="match status" value="1"/>
</dbReference>
<dbReference type="CDD" id="cd06550">
    <property type="entry name" value="TM_ABC_iron-siderophores_like"/>
    <property type="match status" value="1"/>
</dbReference>
<evidence type="ECO:0000313" key="11">
    <source>
        <dbReference type="Proteomes" id="UP000251995"/>
    </source>
</evidence>
<evidence type="ECO:0000256" key="9">
    <source>
        <dbReference type="SAM" id="Phobius"/>
    </source>
</evidence>
<name>A0A344URM4_9ACTN</name>
<proteinExistence type="inferred from homology"/>
<evidence type="ECO:0000256" key="6">
    <source>
        <dbReference type="ARBA" id="ARBA00022989"/>
    </source>
</evidence>
<feature type="transmembrane region" description="Helical" evidence="9">
    <location>
        <begin position="144"/>
        <end position="163"/>
    </location>
</feature>
<dbReference type="Proteomes" id="UP000251995">
    <property type="component" value="Chromosome"/>
</dbReference>
<keyword evidence="5 9" id="KW-0812">Transmembrane</keyword>
<organism evidence="10 11">
    <name type="scientific">Acidipropionibacterium virtanenii</name>
    <dbReference type="NCBI Taxonomy" id="2057246"/>
    <lineage>
        <taxon>Bacteria</taxon>
        <taxon>Bacillati</taxon>
        <taxon>Actinomycetota</taxon>
        <taxon>Actinomycetes</taxon>
        <taxon>Propionibacteriales</taxon>
        <taxon>Propionibacteriaceae</taxon>
        <taxon>Acidipropionibacterium</taxon>
    </lineage>
</organism>
<evidence type="ECO:0000256" key="7">
    <source>
        <dbReference type="ARBA" id="ARBA00023136"/>
    </source>
</evidence>
<feature type="transmembrane region" description="Helical" evidence="9">
    <location>
        <begin position="223"/>
        <end position="242"/>
    </location>
</feature>
<accession>A0A344URM4</accession>
<dbReference type="InterPro" id="IPR000522">
    <property type="entry name" value="ABC_transptr_permease_BtuC"/>
</dbReference>
<dbReference type="Pfam" id="PF01032">
    <property type="entry name" value="FecCD"/>
    <property type="match status" value="1"/>
</dbReference>
<feature type="transmembrane region" description="Helical" evidence="9">
    <location>
        <begin position="35"/>
        <end position="55"/>
    </location>
</feature>
<sequence length="359" mass="36300">MTPTAQPGSVALSGRPDLTGSSVGSTGTPGRVRRWGLVLAVLALLAACAASVGIGSRTVAPAQIWQALTDPSVSTIAAEAVRSRIPRTVLGLLVGSSLAVSGALMQGITRNPLADPGILGVNAGAAAFIVIGMAYIGLDSASQYIWLAVAGAALAAAAVWAVGSGGRGRPTPLRLALAGAVLAAVLTSITQAVLLPRAQLLQSFRTWQAGGIEGARFDQMTGVLPFFLVGAVLVILSGRALNSLALGDELARGLGVNVGRTRLLVASAAVLLAAASTALAGPIGFVGLIVPHAVRALVGADNRWVLAWSVIVGPLLLLLADVVGRIVTRPTDIQVGIVMAVVGAPVFIALVRNRRFAEL</sequence>
<dbReference type="RefSeq" id="WP_245935189.1">
    <property type="nucleotide sequence ID" value="NZ_CP025198.1"/>
</dbReference>
<feature type="transmembrane region" description="Helical" evidence="9">
    <location>
        <begin position="88"/>
        <end position="105"/>
    </location>
</feature>
<dbReference type="EMBL" id="CP025198">
    <property type="protein sequence ID" value="AXE37922.1"/>
    <property type="molecule type" value="Genomic_DNA"/>
</dbReference>
<evidence type="ECO:0000256" key="8">
    <source>
        <dbReference type="SAM" id="MobiDB-lite"/>
    </source>
</evidence>
<dbReference type="SUPFAM" id="SSF81345">
    <property type="entry name" value="ABC transporter involved in vitamin B12 uptake, BtuC"/>
    <property type="match status" value="1"/>
</dbReference>
<evidence type="ECO:0000256" key="5">
    <source>
        <dbReference type="ARBA" id="ARBA00022692"/>
    </source>
</evidence>
<evidence type="ECO:0000256" key="4">
    <source>
        <dbReference type="ARBA" id="ARBA00022475"/>
    </source>
</evidence>
<feature type="transmembrane region" description="Helical" evidence="9">
    <location>
        <begin position="175"/>
        <end position="195"/>
    </location>
</feature>
<dbReference type="PANTHER" id="PTHR30472">
    <property type="entry name" value="FERRIC ENTEROBACTIN TRANSPORT SYSTEM PERMEASE PROTEIN"/>
    <property type="match status" value="1"/>
</dbReference>
<keyword evidence="3" id="KW-0813">Transport</keyword>
<gene>
    <name evidence="10" type="primary">yfiZ</name>
    <name evidence="10" type="ORF">JS278_00731</name>
</gene>
<dbReference type="Gene3D" id="1.10.3470.10">
    <property type="entry name" value="ABC transporter involved in vitamin B12 uptake, BtuC"/>
    <property type="match status" value="1"/>
</dbReference>
<dbReference type="KEGG" id="acij:JS278_00731"/>
<feature type="transmembrane region" description="Helical" evidence="9">
    <location>
        <begin position="335"/>
        <end position="352"/>
    </location>
</feature>
<feature type="transmembrane region" description="Helical" evidence="9">
    <location>
        <begin position="305"/>
        <end position="323"/>
    </location>
</feature>
<feature type="region of interest" description="Disordered" evidence="8">
    <location>
        <begin position="1"/>
        <end position="27"/>
    </location>
</feature>
<comment type="similarity">
    <text evidence="2">Belongs to the binding-protein-dependent transport system permease family. FecCD subfamily.</text>
</comment>
<reference evidence="10 11" key="1">
    <citation type="submission" date="2017-12" db="EMBL/GenBank/DDBJ databases">
        <title>The whole genome sequence of the Acidipropionibacterium virtanenii sp. nov. type strain JS278.</title>
        <authorList>
            <person name="Laine P."/>
            <person name="Deptula P."/>
            <person name="Varmanen P."/>
            <person name="Auvinen P."/>
        </authorList>
    </citation>
    <scope>NUCLEOTIDE SEQUENCE [LARGE SCALE GENOMIC DNA]</scope>
    <source>
        <strain evidence="10 11">JS278</strain>
    </source>
</reference>
<dbReference type="GO" id="GO:0022857">
    <property type="term" value="F:transmembrane transporter activity"/>
    <property type="evidence" value="ECO:0007669"/>
    <property type="project" value="InterPro"/>
</dbReference>
<dbReference type="GO" id="GO:0033214">
    <property type="term" value="P:siderophore-iron import into cell"/>
    <property type="evidence" value="ECO:0007669"/>
    <property type="project" value="TreeGrafter"/>
</dbReference>